<dbReference type="GO" id="GO:0055080">
    <property type="term" value="P:monoatomic cation homeostasis"/>
    <property type="evidence" value="ECO:0007669"/>
    <property type="project" value="TreeGrafter"/>
</dbReference>
<protein>
    <submittedName>
        <fullName evidence="4">Uncharacterized protein</fullName>
    </submittedName>
</protein>
<gene>
    <name evidence="4" type="ORF">CVT26_004757</name>
</gene>
<feature type="compositionally biased region" description="Low complexity" evidence="1">
    <location>
        <begin position="2246"/>
        <end position="2262"/>
    </location>
</feature>
<evidence type="ECO:0000259" key="2">
    <source>
        <dbReference type="Pfam" id="PF19424"/>
    </source>
</evidence>
<dbReference type="Proteomes" id="UP000284706">
    <property type="component" value="Unassembled WGS sequence"/>
</dbReference>
<keyword evidence="5" id="KW-1185">Reference proteome</keyword>
<feature type="region of interest" description="Disordered" evidence="1">
    <location>
        <begin position="1198"/>
        <end position="1242"/>
    </location>
</feature>
<dbReference type="Pfam" id="PF20262">
    <property type="entry name" value="UNC80_C"/>
    <property type="match status" value="1"/>
</dbReference>
<feature type="compositionally biased region" description="Low complexity" evidence="1">
    <location>
        <begin position="1205"/>
        <end position="1224"/>
    </location>
</feature>
<sequence>MSNEVKRPKPRRLFSFDSVKSASSRRSSSEHGTPKGPRPQLSSSELSNVQENEESEPAIRSAGHVKYRTEPAPEISPAVESEPSRSPADPFADQASPSKLEPVRPVPLRPIRPFSPDPRPSTPTSNAATKARWESLRQHVLLAGPSRPGTPTQRPASPQSIVTVKNDVPARSATPKPSRFARLGFKQVVEQAQEAKSEMDDSLRRLGDEILRGCAAARYSESPKSAKERDIQASLTTLQSAAATNASGAGTKRFDYILRPQSIASVSTTSLGPASPSLRYLYQTLIYHSGPTGLAESINLPHESDVLSALLCPFLNPEKYPPLLVEEERSLAMETFELLSKSWKPFDEAASVERCLWCTKAAGSLSPSAARTRILGSLWRLLVPGDRNRILLSTQGFLSITSGLLLLLGSLYRSSTPGRTSRGNVSPTFSPDIVQVISADFKHPPHPDIHLLQELVPQVLSGSLGDIDDDRIETVYGVEMSAADRRHIGGIRQAIFQESLLRTIENSHGVGEWLLCNVIEHYWPLQKHDEWTTLLAAIASRKLNAFCRLSMQLLQPFVPGAPSRPLTPGHVPSPSSESSSTFLSPGTPSLRYGNDKVPSEVAAILRSRVIPEAEALSDTELDQTIAFETRVHVSRVLLEIMRLDSDVGSPFNSPRSDVFRDASQDALTGHAKWAKDVLCQWYRFGDGSPWKGALEKTFQQAIASDWSSTVSILSALLKHLPNDLQKVVFSAIVPVLNERLVQDSPPYPFPALSSLLTSLSKSLPPVFFKPLFACATSDKDIIVANHLCTVQAHSKYVDDYWIRDVEMMCMALMGDAGAPRSAGTYARWGVARLGQLALLVELIGVIQQFRHAKDGAGNISDAKLVEVMRFATMLEVRLWLMIEAKERATLLPTSQRTLLCALFREFRLLTKSLKTALWLARTLQWFDAYFVDEDNDELEQEVSTSMQRIHDLYNLAREGVQSGHKRHTSILASSVSKNIISVPPAGSKLLDLAAAFIEHQSLLDSLLKGYPPKAMKLFVAMSTLIEEEAYRNLGPLLWQHCLFDNMDPSSTASACFLLMQCAEKTPMDLLAIIQVDLQTSDDMTRLEAVRKMGILINWRFQIMSQIFLTDRTHRPFKLARPPLPFVATDMGKQYYIHTEDSREDRDKNDVPLELKQRLAELGWAEENATDMDPRQEWIKMPMSILPPNQLERMEVGTTDIPVPSPLSSPQASPRRSAPSSPTLRPENDAAALLRRNSSSGGPVNGMKRRAVFVPSLTLIFHRLAALTYDSNFAVAAAARTTVLDLMRSDPVLLSRSVLETLAGENRDMKLAVSTLTAFLHSFHILPPSVTHHIFNNLAGFLKLISKQAETEALHDYSHVIPIVASLATQVSGMSIKEIRRSKLEHLVIPSGSLWFGASAPQSPMFPRALEASRNPFDPVPPSLVSVTMIRASQNMFFLSMLKRNYQEVQVIRKNISRLVLPSLDDYGFAKDLELYDFLPRKSRSSTLPPLINPTLEVLSLMISRSHVLLVAQVFRSMSRHLSDRQELAALVDGLNRILIAHGSDINIVCQVLIGMSFVPVFHHIDLRNTEPALMVASTRFRRLFTTGHGYTLFMNTLLKIYAENLLHPAIRSAIEYTISRFYALHKDSFLYQSISTIGQLAMLPGLEEEWFSKAVFDFFASLRKSSTPGGDAAGIRNANKAEEREAIIMHTADEKPQTFLSAVRRVESQTGRQMSLQLPDEYESSRLNMDDFVRLFLTVIAHDISISRAHHFLRLLRLLTPHLYNASASTRTILVDGIVALGTMLSKVFSKARAGDSVPKSSSTEEDTSLLSSDSDMNIRANSKVPGDSRLLRIDYLKLVLSFGEAGGQVTLNVVRHAMDVVHSLLKEWGDGNTNVLSDFLSNFMRMLLHREEVPPPKAVVAFLDALAPILHGNFASLDLTGIFETVLKLAESPNYANDSAFCHAVVGEICTAGLAGCDLAASENHLLSLSYRPALVRLLAEATFFKNVDVFNELEKRPPTYQFLGGIILPLALTLKTESQLIAMPHRTDDHRAKLVVTWLRILFYVMTACQKSRKNEEDPQNIIRNVGGSLRAKSSEKSRSDASFWRSHLPTFMTGLQVIKVIVVRGSNDISSLPRVGIWERLASFFNTMLEEGNADFALTSESGSGNTTPSGSPRTSTQFDLSNSSSTLFVSTSSDLSRPNSPTSYPRPPPRPRIVDYSLWSLLEFVCAYRSPLRMHLKTLMMEKVVALDQELQKQTGGTAGLSPFPSSPSSRRVSTSIFSKHRQRGSFLGPSPDSSPMLRPSSSALLPSPSLLEIPTRRPGYQISPVTPRDGSGLPKIVHLGPTSPSNFPPISSPVIGAGLPGISNAKKASGEFDRAQGRPTKIKSTKLIHETYRRIRGVQAFMGYDLLLPLPGGVKRGSLSATPLAISNDEDAAIETWTRQQALTAIKDETNALLEEFAESLGSDEDEVFVDTEPKSPL</sequence>
<accession>A0A409XZC0</accession>
<dbReference type="SUPFAM" id="SSF48371">
    <property type="entry name" value="ARM repeat"/>
    <property type="match status" value="1"/>
</dbReference>
<organism evidence="4 5">
    <name type="scientific">Gymnopilus dilepis</name>
    <dbReference type="NCBI Taxonomy" id="231916"/>
    <lineage>
        <taxon>Eukaryota</taxon>
        <taxon>Fungi</taxon>
        <taxon>Dikarya</taxon>
        <taxon>Basidiomycota</taxon>
        <taxon>Agaricomycotina</taxon>
        <taxon>Agaricomycetes</taxon>
        <taxon>Agaricomycetidae</taxon>
        <taxon>Agaricales</taxon>
        <taxon>Agaricineae</taxon>
        <taxon>Hymenogastraceae</taxon>
        <taxon>Gymnopilus</taxon>
    </lineage>
</organism>
<feature type="compositionally biased region" description="Polar residues" evidence="1">
    <location>
        <begin position="149"/>
        <end position="163"/>
    </location>
</feature>
<evidence type="ECO:0000256" key="1">
    <source>
        <dbReference type="SAM" id="MobiDB-lite"/>
    </source>
</evidence>
<dbReference type="InterPro" id="IPR016024">
    <property type="entry name" value="ARM-type_fold"/>
</dbReference>
<feature type="region of interest" description="Disordered" evidence="1">
    <location>
        <begin position="1"/>
        <end position="163"/>
    </location>
</feature>
<feature type="compositionally biased region" description="Low complexity" evidence="1">
    <location>
        <begin position="15"/>
        <end position="26"/>
    </location>
</feature>
<dbReference type="OrthoDB" id="5584001at2759"/>
<feature type="compositionally biased region" description="Polar residues" evidence="1">
    <location>
        <begin position="40"/>
        <end position="50"/>
    </location>
</feature>
<dbReference type="InParanoid" id="A0A409XZC0"/>
<feature type="compositionally biased region" description="Low complexity" evidence="1">
    <location>
        <begin position="2142"/>
        <end position="2187"/>
    </location>
</feature>
<dbReference type="Pfam" id="PF19424">
    <property type="entry name" value="UNC80"/>
    <property type="match status" value="1"/>
</dbReference>
<proteinExistence type="predicted"/>
<dbReference type="PANTHER" id="PTHR31781">
    <property type="entry name" value="UNC80"/>
    <property type="match status" value="1"/>
</dbReference>
<feature type="region of interest" description="Disordered" evidence="1">
    <location>
        <begin position="2140"/>
        <end position="2193"/>
    </location>
</feature>
<feature type="compositionally biased region" description="Pro residues" evidence="1">
    <location>
        <begin position="104"/>
        <end position="121"/>
    </location>
</feature>
<dbReference type="PANTHER" id="PTHR31781:SF1">
    <property type="entry name" value="PROTEIN UNC-80 HOMOLOG"/>
    <property type="match status" value="1"/>
</dbReference>
<dbReference type="GO" id="GO:0005261">
    <property type="term" value="F:monoatomic cation channel activity"/>
    <property type="evidence" value="ECO:0007669"/>
    <property type="project" value="TreeGrafter"/>
</dbReference>
<dbReference type="InterPro" id="IPR045852">
    <property type="entry name" value="UNC80_central"/>
</dbReference>
<dbReference type="InterPro" id="IPR046460">
    <property type="entry name" value="UNC80_C"/>
</dbReference>
<name>A0A409XZC0_9AGAR</name>
<feature type="domain" description="Protein UNC80 central region" evidence="2">
    <location>
        <begin position="1014"/>
        <end position="1125"/>
    </location>
</feature>
<evidence type="ECO:0000259" key="3">
    <source>
        <dbReference type="Pfam" id="PF20262"/>
    </source>
</evidence>
<feature type="compositionally biased region" description="Low complexity" evidence="1">
    <location>
        <begin position="572"/>
        <end position="585"/>
    </location>
</feature>
<comment type="caution">
    <text evidence="4">The sequence shown here is derived from an EMBL/GenBank/DDBJ whole genome shotgun (WGS) entry which is preliminary data.</text>
</comment>
<dbReference type="EMBL" id="NHYE01001394">
    <property type="protein sequence ID" value="PPQ96122.1"/>
    <property type="molecule type" value="Genomic_DNA"/>
</dbReference>
<feature type="region of interest" description="Disordered" evidence="1">
    <location>
        <begin position="2239"/>
        <end position="2317"/>
    </location>
</feature>
<dbReference type="STRING" id="231916.A0A409XZC0"/>
<reference evidence="4 5" key="1">
    <citation type="journal article" date="2018" name="Evol. Lett.">
        <title>Horizontal gene cluster transfer increased hallucinogenic mushroom diversity.</title>
        <authorList>
            <person name="Reynolds H.T."/>
            <person name="Vijayakumar V."/>
            <person name="Gluck-Thaler E."/>
            <person name="Korotkin H.B."/>
            <person name="Matheny P.B."/>
            <person name="Slot J.C."/>
        </authorList>
    </citation>
    <scope>NUCLEOTIDE SEQUENCE [LARGE SCALE GENOMIC DNA]</scope>
    <source>
        <strain evidence="4 5">SRW20</strain>
    </source>
</reference>
<evidence type="ECO:0000313" key="4">
    <source>
        <dbReference type="EMBL" id="PPQ96122.1"/>
    </source>
</evidence>
<dbReference type="GO" id="GO:0034703">
    <property type="term" value="C:cation channel complex"/>
    <property type="evidence" value="ECO:0007669"/>
    <property type="project" value="TreeGrafter"/>
</dbReference>
<feature type="compositionally biased region" description="Low complexity" evidence="1">
    <location>
        <begin position="2274"/>
        <end position="2296"/>
    </location>
</feature>
<feature type="domain" description="Protein UNC80 C-terminal" evidence="3">
    <location>
        <begin position="1539"/>
        <end position="1661"/>
    </location>
</feature>
<feature type="region of interest" description="Disordered" evidence="1">
    <location>
        <begin position="564"/>
        <end position="593"/>
    </location>
</feature>
<evidence type="ECO:0000313" key="5">
    <source>
        <dbReference type="Proteomes" id="UP000284706"/>
    </source>
</evidence>